<proteinExistence type="predicted"/>
<evidence type="ECO:0000256" key="5">
    <source>
        <dbReference type="SAM" id="MobiDB-lite"/>
    </source>
</evidence>
<dbReference type="PANTHER" id="PTHR36985">
    <property type="entry name" value="TRANSLOCATION AND ASSEMBLY MODULE SUBUNIT TAMB"/>
    <property type="match status" value="1"/>
</dbReference>
<organism evidence="8 9">
    <name type="scientific">Undibacterium oligocarboniphilum</name>
    <dbReference type="NCBI Taxonomy" id="666702"/>
    <lineage>
        <taxon>Bacteria</taxon>
        <taxon>Pseudomonadati</taxon>
        <taxon>Pseudomonadota</taxon>
        <taxon>Betaproteobacteria</taxon>
        <taxon>Burkholderiales</taxon>
        <taxon>Oxalobacteraceae</taxon>
        <taxon>Undibacterium</taxon>
    </lineage>
</organism>
<dbReference type="InterPro" id="IPR007452">
    <property type="entry name" value="TamB_C"/>
</dbReference>
<keyword evidence="4 6" id="KW-0472">Membrane</keyword>
<dbReference type="Pfam" id="PF04357">
    <property type="entry name" value="TamB"/>
    <property type="match status" value="1"/>
</dbReference>
<dbReference type="PANTHER" id="PTHR36985:SF1">
    <property type="entry name" value="TRANSLOCATION AND ASSEMBLY MODULE SUBUNIT TAMB"/>
    <property type="match status" value="1"/>
</dbReference>
<keyword evidence="9" id="KW-1185">Reference proteome</keyword>
<accession>A0A850QN26</accession>
<evidence type="ECO:0000256" key="1">
    <source>
        <dbReference type="ARBA" id="ARBA00004167"/>
    </source>
</evidence>
<comment type="caution">
    <text evidence="8">The sequence shown here is derived from an EMBL/GenBank/DDBJ whole genome shotgun (WGS) entry which is preliminary data.</text>
</comment>
<dbReference type="GO" id="GO:0005886">
    <property type="term" value="C:plasma membrane"/>
    <property type="evidence" value="ECO:0007669"/>
    <property type="project" value="InterPro"/>
</dbReference>
<keyword evidence="2 6" id="KW-0812">Transmembrane</keyword>
<dbReference type="RefSeq" id="WP_176804328.1">
    <property type="nucleotide sequence ID" value="NZ_JABXYJ010000007.1"/>
</dbReference>
<evidence type="ECO:0000256" key="6">
    <source>
        <dbReference type="SAM" id="Phobius"/>
    </source>
</evidence>
<feature type="region of interest" description="Disordered" evidence="5">
    <location>
        <begin position="1"/>
        <end position="27"/>
    </location>
</feature>
<feature type="region of interest" description="Disordered" evidence="5">
    <location>
        <begin position="1343"/>
        <end position="1366"/>
    </location>
</feature>
<keyword evidence="3 6" id="KW-1133">Transmembrane helix</keyword>
<dbReference type="Proteomes" id="UP000588051">
    <property type="component" value="Unassembled WGS sequence"/>
</dbReference>
<reference evidence="8 9" key="1">
    <citation type="submission" date="2020-06" db="EMBL/GenBank/DDBJ databases">
        <authorList>
            <person name="Qiu C."/>
            <person name="Liu Z."/>
        </authorList>
    </citation>
    <scope>NUCLEOTIDE SEQUENCE [LARGE SCALE GENOMIC DNA]</scope>
    <source>
        <strain evidence="8 9">EM 1</strain>
    </source>
</reference>
<feature type="compositionally biased region" description="Low complexity" evidence="5">
    <location>
        <begin position="1351"/>
        <end position="1366"/>
    </location>
</feature>
<evidence type="ECO:0000256" key="4">
    <source>
        <dbReference type="ARBA" id="ARBA00023136"/>
    </source>
</evidence>
<feature type="domain" description="Translocation and assembly module TamB C-terminal" evidence="7">
    <location>
        <begin position="1068"/>
        <end position="1426"/>
    </location>
</feature>
<evidence type="ECO:0000313" key="9">
    <source>
        <dbReference type="Proteomes" id="UP000588051"/>
    </source>
</evidence>
<dbReference type="GO" id="GO:0097347">
    <property type="term" value="C:TAM protein secretion complex"/>
    <property type="evidence" value="ECO:0007669"/>
    <property type="project" value="TreeGrafter"/>
</dbReference>
<sequence length="1427" mass="152654">MTQADHNGVAPLPPEHSSGQDDVPEPVPVTVKRGPLKWLRWLLAGAAALLLAAVLLIGWAVKSESGTRVFFAVLGQLTAGNIQTSGVRGTLSHALEMDQLRYRDASTDVQASGVQLAWQPQALWRRELVFERLHISHLQIATLSSNTPVSLPQQLTLPLSLNAADLAVGRLQIADMLADRQQKELLALTALQGQLTYHQNQYQAQLRLNSPWGKLETGTVSLSGTRPFDLRGNARLQGRMLKDIPPVSAQLQVSGDLTALQLALQAELQQSPAGTTATTTTSAAQRLSGTASARLAPFETHIIRQAQIDIRHLNPADWSAQAPQADLRILADLQPETIMTPPAAPNKNPVQKTAAAVAGQIRITNGNPGTLDRHALPLESLQSSLLWRDDLLDIRDLKLRLAHQGEVQGGGKIEFSNSSFRAEARLKLTNVDLKVLHPALRSTHIQGELSLRTDAQQVMQLSTQLKDALAVLKADAGYDIRQQLLTLSSLHLQAGQAQLEGKGTLALHGEQAFHFAGNLGHFNPAYWADTEAGELHAGIRVDGRLAPDVQLQVELPQLQGQYAGQPVQAEAEFTWKHEQLRITRLDLRWGDNHLSGHGLVGTPGDSLQLALEAHDLSAFNPLLRSQQLALRGRLDAALELQGRFRDLAGQVTLNGSQLGIVRQQKNYTAASLNGKLQLAGGDAGLVAGELTMQQLGGDFPGSADADPLSSGKAVKISQLQLQLSGKKDDHRLSARMTFPGKQQFSAALQGALNIGSTGGGATLSRTNQRSSVPGAGWDWHGELQTLTLSGKADARLIAPAALQINAQTFRIGKLQLQSALGALSVDQLEWVNGQLMTQGTVSNARVLELVNLLRPQYAVTGNLILNAAWNLQLKDTARGDISIQREGGDLRLNDPDGTATAIPLGIRDAQLKIHLGGLVAGTDGERISLQMSADGSRLGQWQIKADSWLHQAQGQWQLPPEAALNGQVSAAIPDLEWLGPLLNPGLVLKGKLNLDAQLSGNLDKPRYRAAVSGRELEVAFASEGLLLPNGTLDAQLEDTHLTLNQLQFSNVVTMLPQHAQFKGVEMVGKRGLFTASGEVDIGKETGAIQAQWQQFPLLQRKDRWLIVSGQASIVEANHIWSLTGGVKADGAYFRLPKLPPPGLSGDVTVTRKHERPDNRTASDSSARKGLKTRVDVSFEMGPRFVFVGRGLDTGLEGSLRLRSVDGSPLQATGSINTVRGVYEGYGQQLAIERGILNFQGPPANPGLNIRALRQGLAVEAGVEVVGTVVAPQVRLVSEPAVPDAEKLSWLVLGRGSDQLAGGDASLLMSAATAIFGGDGSRNVPRDIVQGLGFDEFSIGSAGRSSASHVPGQTVAGTTGVSSSTSSSDQVISVGKRLMPGLVLSVERGLGDASGAIRLSWQLTRRITVVGRTGSESAVDVTYTFSFN</sequence>
<feature type="region of interest" description="Disordered" evidence="5">
    <location>
        <begin position="1143"/>
        <end position="1168"/>
    </location>
</feature>
<feature type="transmembrane region" description="Helical" evidence="6">
    <location>
        <begin position="41"/>
        <end position="61"/>
    </location>
</feature>
<gene>
    <name evidence="8" type="ORF">HV832_13215</name>
</gene>
<name>A0A850QN26_9BURK</name>
<protein>
    <submittedName>
        <fullName evidence="8">Translocation/assembly module TamB domain-containing protein</fullName>
    </submittedName>
</protein>
<evidence type="ECO:0000256" key="3">
    <source>
        <dbReference type="ARBA" id="ARBA00022989"/>
    </source>
</evidence>
<evidence type="ECO:0000256" key="2">
    <source>
        <dbReference type="ARBA" id="ARBA00022692"/>
    </source>
</evidence>
<comment type="subcellular location">
    <subcellularLocation>
        <location evidence="1">Membrane</location>
        <topology evidence="1">Single-pass membrane protein</topology>
    </subcellularLocation>
</comment>
<evidence type="ECO:0000259" key="7">
    <source>
        <dbReference type="Pfam" id="PF04357"/>
    </source>
</evidence>
<evidence type="ECO:0000313" key="8">
    <source>
        <dbReference type="EMBL" id="NVO78793.1"/>
    </source>
</evidence>
<dbReference type="GO" id="GO:0009306">
    <property type="term" value="P:protein secretion"/>
    <property type="evidence" value="ECO:0007669"/>
    <property type="project" value="InterPro"/>
</dbReference>
<dbReference type="EMBL" id="JABXYJ010000007">
    <property type="protein sequence ID" value="NVO78793.1"/>
    <property type="molecule type" value="Genomic_DNA"/>
</dbReference>
<feature type="compositionally biased region" description="Basic and acidic residues" evidence="5">
    <location>
        <begin position="1149"/>
        <end position="1160"/>
    </location>
</feature>